<dbReference type="InterPro" id="IPR036397">
    <property type="entry name" value="RNaseH_sf"/>
</dbReference>
<dbReference type="InterPro" id="IPR012337">
    <property type="entry name" value="RNaseH-like_sf"/>
</dbReference>
<dbReference type="EMBL" id="MWWX01000022">
    <property type="protein sequence ID" value="OZG59443.1"/>
    <property type="molecule type" value="Genomic_DNA"/>
</dbReference>
<dbReference type="GO" id="GO:0003676">
    <property type="term" value="F:nucleic acid binding"/>
    <property type="evidence" value="ECO:0007669"/>
    <property type="project" value="InterPro"/>
</dbReference>
<gene>
    <name evidence="1" type="ORF">BLEM_2275</name>
</gene>
<reference evidence="1 2" key="1">
    <citation type="journal article" date="2017" name="BMC Genomics">
        <title>Comparative genomic and phylogenomic analyses of the Bifidobacteriaceae family.</title>
        <authorList>
            <person name="Lugli G.A."/>
            <person name="Milani C."/>
            <person name="Turroni F."/>
            <person name="Duranti S."/>
            <person name="Mancabelli L."/>
            <person name="Mangifesta M."/>
            <person name="Ferrario C."/>
            <person name="Modesto M."/>
            <person name="Mattarelli P."/>
            <person name="Jiri K."/>
            <person name="van Sinderen D."/>
            <person name="Ventura M."/>
        </authorList>
    </citation>
    <scope>NUCLEOTIDE SEQUENCE [LARGE SCALE GENOMIC DNA]</scope>
    <source>
        <strain evidence="1 2">DSM 28807</strain>
    </source>
</reference>
<accession>A0A261FKE2</accession>
<protein>
    <submittedName>
        <fullName evidence="1">Integrase</fullName>
    </submittedName>
</protein>
<keyword evidence="2" id="KW-1185">Reference proteome</keyword>
<dbReference type="SUPFAM" id="SSF53098">
    <property type="entry name" value="Ribonuclease H-like"/>
    <property type="match status" value="1"/>
</dbReference>
<evidence type="ECO:0000313" key="2">
    <source>
        <dbReference type="Proteomes" id="UP000216352"/>
    </source>
</evidence>
<dbReference type="Gene3D" id="3.30.420.10">
    <property type="entry name" value="Ribonuclease H-like superfamily/Ribonuclease H"/>
    <property type="match status" value="1"/>
</dbReference>
<feature type="non-terminal residue" evidence="1">
    <location>
        <position position="1"/>
    </location>
</feature>
<name>A0A261FKE2_9BIFI</name>
<organism evidence="1 2">
    <name type="scientific">Bifidobacterium lemurum</name>
    <dbReference type="NCBI Taxonomy" id="1603886"/>
    <lineage>
        <taxon>Bacteria</taxon>
        <taxon>Bacillati</taxon>
        <taxon>Actinomycetota</taxon>
        <taxon>Actinomycetes</taxon>
        <taxon>Bifidobacteriales</taxon>
        <taxon>Bifidobacteriaceae</taxon>
        <taxon>Bifidobacterium</taxon>
    </lineage>
</organism>
<sequence length="200" mass="23217">FPVTCFDSDNGVEFINEELVDWLLEQDIEQTRSRPYRKNDQATVESRNNHVVRKYAFHWRYDTAQQRELLNRLWAKTYVLLNLFTPTRKPVRVDQGRDGRRKTVYDEPRTPWARVLEHDAADRAAGGGGYVVDDARRRIEGIIAATNPARLNREIAVIQDELERVSRDRTEAMARRAGLDMGYLGKAIERMRADAGQNDK</sequence>
<proteinExistence type="predicted"/>
<dbReference type="AlphaFoldDB" id="A0A261FKE2"/>
<dbReference type="Proteomes" id="UP000216352">
    <property type="component" value="Unassembled WGS sequence"/>
</dbReference>
<comment type="caution">
    <text evidence="1">The sequence shown here is derived from an EMBL/GenBank/DDBJ whole genome shotgun (WGS) entry which is preliminary data.</text>
</comment>
<evidence type="ECO:0000313" key="1">
    <source>
        <dbReference type="EMBL" id="OZG59443.1"/>
    </source>
</evidence>